<organism evidence="1 2">
    <name type="scientific">Hymenolepis diminuta</name>
    <name type="common">Rat tapeworm</name>
    <dbReference type="NCBI Taxonomy" id="6216"/>
    <lineage>
        <taxon>Eukaryota</taxon>
        <taxon>Metazoa</taxon>
        <taxon>Spiralia</taxon>
        <taxon>Lophotrochozoa</taxon>
        <taxon>Platyhelminthes</taxon>
        <taxon>Cestoda</taxon>
        <taxon>Eucestoda</taxon>
        <taxon>Cyclophyllidea</taxon>
        <taxon>Hymenolepididae</taxon>
        <taxon>Hymenolepis</taxon>
    </lineage>
</organism>
<gene>
    <name evidence="1" type="ORF">WMSIL1_LOCUS2465</name>
</gene>
<evidence type="ECO:0000313" key="1">
    <source>
        <dbReference type="EMBL" id="VUZ41597.1"/>
    </source>
</evidence>
<dbReference type="EMBL" id="CABIJS010000066">
    <property type="protein sequence ID" value="VUZ41597.1"/>
    <property type="molecule type" value="Genomic_DNA"/>
</dbReference>
<accession>A0A564Y2V3</accession>
<protein>
    <submittedName>
        <fullName evidence="1">Uncharacterized protein</fullName>
    </submittedName>
</protein>
<dbReference type="Proteomes" id="UP000321570">
    <property type="component" value="Unassembled WGS sequence"/>
</dbReference>
<sequence>MTTHICHNNNITGTQVYSLFWFSTSSSSSGGIRVGSGISDRGNGIKGLALVIRNRRQSIQKIETIVESMYIRGRRIVW</sequence>
<keyword evidence="2" id="KW-1185">Reference proteome</keyword>
<reference evidence="1 2" key="1">
    <citation type="submission" date="2019-07" db="EMBL/GenBank/DDBJ databases">
        <authorList>
            <person name="Jastrzebski P J."/>
            <person name="Paukszto L."/>
            <person name="Jastrzebski P J."/>
        </authorList>
    </citation>
    <scope>NUCLEOTIDE SEQUENCE [LARGE SCALE GENOMIC DNA]</scope>
    <source>
        <strain evidence="1 2">WMS-il1</strain>
    </source>
</reference>
<evidence type="ECO:0000313" key="2">
    <source>
        <dbReference type="Proteomes" id="UP000321570"/>
    </source>
</evidence>
<proteinExistence type="predicted"/>
<dbReference type="AlphaFoldDB" id="A0A564Y2V3"/>
<name>A0A564Y2V3_HYMDI</name>